<evidence type="ECO:0000313" key="1">
    <source>
        <dbReference type="EMBL" id="SVE04158.1"/>
    </source>
</evidence>
<protein>
    <submittedName>
        <fullName evidence="1">Uncharacterized protein</fullName>
    </submittedName>
</protein>
<accession>A0A383AAP4</accession>
<proteinExistence type="predicted"/>
<organism evidence="1">
    <name type="scientific">marine metagenome</name>
    <dbReference type="NCBI Taxonomy" id="408172"/>
    <lineage>
        <taxon>unclassified sequences</taxon>
        <taxon>metagenomes</taxon>
        <taxon>ecological metagenomes</taxon>
    </lineage>
</organism>
<dbReference type="EMBL" id="UINC01190146">
    <property type="protein sequence ID" value="SVE04158.1"/>
    <property type="molecule type" value="Genomic_DNA"/>
</dbReference>
<dbReference type="AlphaFoldDB" id="A0A383AAP4"/>
<feature type="non-terminal residue" evidence="1">
    <location>
        <position position="1"/>
    </location>
</feature>
<reference evidence="1" key="1">
    <citation type="submission" date="2018-05" db="EMBL/GenBank/DDBJ databases">
        <authorList>
            <person name="Lanie J.A."/>
            <person name="Ng W.-L."/>
            <person name="Kazmierczak K.M."/>
            <person name="Andrzejewski T.M."/>
            <person name="Davidsen T.M."/>
            <person name="Wayne K.J."/>
            <person name="Tettelin H."/>
            <person name="Glass J.I."/>
            <person name="Rusch D."/>
            <person name="Podicherti R."/>
            <person name="Tsui H.-C.T."/>
            <person name="Winkler M.E."/>
        </authorList>
    </citation>
    <scope>NUCLEOTIDE SEQUENCE</scope>
</reference>
<name>A0A383AAP4_9ZZZZ</name>
<gene>
    <name evidence="1" type="ORF">METZ01_LOCUS457012</name>
</gene>
<sequence length="28" mass="3048">LTAIGIPGSLKSKFGFLSKFLAFFKAEE</sequence>